<evidence type="ECO:0000256" key="2">
    <source>
        <dbReference type="PROSITE-ProRule" id="PRU00335"/>
    </source>
</evidence>
<dbReference type="GO" id="GO:0003677">
    <property type="term" value="F:DNA binding"/>
    <property type="evidence" value="ECO:0007669"/>
    <property type="project" value="UniProtKB-UniRule"/>
</dbReference>
<protein>
    <recommendedName>
        <fullName evidence="4">HTH tetR-type domain-containing protein</fullName>
    </recommendedName>
</protein>
<gene>
    <name evidence="5" type="ORF">AVDCRST_MAG53-450</name>
</gene>
<dbReference type="SUPFAM" id="SSF46689">
    <property type="entry name" value="Homeodomain-like"/>
    <property type="match status" value="1"/>
</dbReference>
<dbReference type="EMBL" id="CADCVR010000018">
    <property type="protein sequence ID" value="CAA9477875.1"/>
    <property type="molecule type" value="Genomic_DNA"/>
</dbReference>
<dbReference type="Gene3D" id="1.10.357.10">
    <property type="entry name" value="Tetracycline Repressor, domain 2"/>
    <property type="match status" value="1"/>
</dbReference>
<sequence>MSLQARREPVPRRPYRQVARAQTAAATRQRILDATEALLREHAARTVAITTVAQAADTTVPTVLRHFATKDILVWSALATALTRIRAARPRMTAGDHLGAARVLAEEYERHAPLLGAAETALPDARRELEAASRLHRDWLARTFARSLSPLPPVVHRRRLAQLVAVSGPEPWRVLRETERLGPAQAQAALAELLRALAP</sequence>
<dbReference type="Pfam" id="PF00440">
    <property type="entry name" value="TetR_N"/>
    <property type="match status" value="1"/>
</dbReference>
<accession>A0A6J4RWX9</accession>
<evidence type="ECO:0000256" key="1">
    <source>
        <dbReference type="ARBA" id="ARBA00023125"/>
    </source>
</evidence>
<evidence type="ECO:0000259" key="4">
    <source>
        <dbReference type="PROSITE" id="PS50977"/>
    </source>
</evidence>
<dbReference type="InterPro" id="IPR001647">
    <property type="entry name" value="HTH_TetR"/>
</dbReference>
<feature type="domain" description="HTH tetR-type" evidence="4">
    <location>
        <begin position="25"/>
        <end position="85"/>
    </location>
</feature>
<feature type="compositionally biased region" description="Basic and acidic residues" evidence="3">
    <location>
        <begin position="1"/>
        <end position="11"/>
    </location>
</feature>
<keyword evidence="1 2" id="KW-0238">DNA-binding</keyword>
<feature type="region of interest" description="Disordered" evidence="3">
    <location>
        <begin position="1"/>
        <end position="20"/>
    </location>
</feature>
<dbReference type="InterPro" id="IPR009057">
    <property type="entry name" value="Homeodomain-like_sf"/>
</dbReference>
<evidence type="ECO:0000256" key="3">
    <source>
        <dbReference type="SAM" id="MobiDB-lite"/>
    </source>
</evidence>
<evidence type="ECO:0000313" key="5">
    <source>
        <dbReference type="EMBL" id="CAA9477875.1"/>
    </source>
</evidence>
<feature type="DNA-binding region" description="H-T-H motif" evidence="2">
    <location>
        <begin position="48"/>
        <end position="67"/>
    </location>
</feature>
<dbReference type="AlphaFoldDB" id="A0A6J4RWX9"/>
<name>A0A6J4RWX9_9ACTN</name>
<proteinExistence type="predicted"/>
<organism evidence="5">
    <name type="scientific">uncultured Solirubrobacteraceae bacterium</name>
    <dbReference type="NCBI Taxonomy" id="1162706"/>
    <lineage>
        <taxon>Bacteria</taxon>
        <taxon>Bacillati</taxon>
        <taxon>Actinomycetota</taxon>
        <taxon>Thermoleophilia</taxon>
        <taxon>Solirubrobacterales</taxon>
        <taxon>Solirubrobacteraceae</taxon>
        <taxon>environmental samples</taxon>
    </lineage>
</organism>
<reference evidence="5" key="1">
    <citation type="submission" date="2020-02" db="EMBL/GenBank/DDBJ databases">
        <authorList>
            <person name="Meier V. D."/>
        </authorList>
    </citation>
    <scope>NUCLEOTIDE SEQUENCE</scope>
    <source>
        <strain evidence="5">AVDCRST_MAG53</strain>
    </source>
</reference>
<dbReference type="PROSITE" id="PS50977">
    <property type="entry name" value="HTH_TETR_2"/>
    <property type="match status" value="1"/>
</dbReference>